<sequence length="799" mass="89056">MASSFPSTPSQLYNALHISAQHIRKCLPKAEVSIIVGSSFAYFSNILEDCVMLDYCDIPFLQITTVAEHTGILFHGKINGCPIYCWGGRLHAMEGFSNDQITYIAHLSAFLGCHTLITTNSSGTTNPDVNIGDIMLITDFINNSGTNPLDTRLHWTFTDLHRNLNINKEFSRWVLEMAKKAEIKCVEGVYCWVKGPNFEMPFGIECFSKLGADIFGMSAVPEIIAGLVHGMRVIPIAIITNKNEVLPEDSAMDGISMALGEIRDFFKFIIKELPKFEGNINLEWINDIEPVLFRKPKEVAGKEHILESIKWVRGLIDEENSPKIAVVINGKHLPSFKSFKFVFYNELPNFPQTSLASRYGKFIIGELGNKHIFCLLNCDFEGLEIYESYFIVQLLIGLDVNFLHYIIPVVNEGHNLTGIKDYFCMKLQNATVTPVIDAVNITGIGDQLLLAFPGPTLPTEAEKNLAQLLGSSLVTISNMSILNEASNRGLPHSASCYSTDFSAGTFNSNNLSQLIDSITDSSMQIPLKFPIASLLTDTNLIEPPLTQNDIETLASDIKIGLYPHLTVIVTEEIGNLLLRHFKIRTSYSFRSTITQTLHFTIDGIMIIKGSPLLKDQDNFFQSFSPVFLSNQIGIESLIIIEEVSTCTPEISLGTIVKITDQCGLSCFNPLIGPNIATWGERFPYISDAFDSKIQWKKVFEEHRIKTCEAKLLFTSKERGMTGFSFAKIARTLGAGVVGNSGPYSVIISQHKLAHQPKRKLLYLGYVNHDPIENITINAPPVEYQLAMKQIILKELKTLI</sequence>
<comment type="pathway">
    <text evidence="1">Purine metabolism; purine nucleoside salvage.</text>
</comment>
<organism evidence="8 9">
    <name type="scientific">Blepharisma stoltei</name>
    <dbReference type="NCBI Taxonomy" id="1481888"/>
    <lineage>
        <taxon>Eukaryota</taxon>
        <taxon>Sar</taxon>
        <taxon>Alveolata</taxon>
        <taxon>Ciliophora</taxon>
        <taxon>Postciliodesmatophora</taxon>
        <taxon>Heterotrichea</taxon>
        <taxon>Heterotrichida</taxon>
        <taxon>Blepharismidae</taxon>
        <taxon>Blepharisma</taxon>
    </lineage>
</organism>
<evidence type="ECO:0000256" key="6">
    <source>
        <dbReference type="ARBA" id="ARBA00031036"/>
    </source>
</evidence>
<dbReference type="EMBL" id="CAJZBQ010000022">
    <property type="protein sequence ID" value="CAG9319299.1"/>
    <property type="molecule type" value="Genomic_DNA"/>
</dbReference>
<dbReference type="PANTHER" id="PTHR11904:SF9">
    <property type="entry name" value="PURINE NUCLEOSIDE PHOSPHORYLASE-RELATED"/>
    <property type="match status" value="1"/>
</dbReference>
<dbReference type="GO" id="GO:0004731">
    <property type="term" value="F:purine-nucleoside phosphorylase activity"/>
    <property type="evidence" value="ECO:0007669"/>
    <property type="project" value="UniProtKB-EC"/>
</dbReference>
<evidence type="ECO:0000256" key="4">
    <source>
        <dbReference type="ARBA" id="ARBA00022676"/>
    </source>
</evidence>
<feature type="domain" description="Nucleoside phosphorylase" evidence="7">
    <location>
        <begin position="34"/>
        <end position="243"/>
    </location>
</feature>
<dbReference type="InterPro" id="IPR035994">
    <property type="entry name" value="Nucleoside_phosphorylase_sf"/>
</dbReference>
<dbReference type="GO" id="GO:0005737">
    <property type="term" value="C:cytoplasm"/>
    <property type="evidence" value="ECO:0007669"/>
    <property type="project" value="TreeGrafter"/>
</dbReference>
<dbReference type="PANTHER" id="PTHR11904">
    <property type="entry name" value="METHYLTHIOADENOSINE/PURINE NUCLEOSIDE PHOSPHORYLASE"/>
    <property type="match status" value="1"/>
</dbReference>
<comment type="caution">
    <text evidence="8">The sequence shown here is derived from an EMBL/GenBank/DDBJ whole genome shotgun (WGS) entry which is preliminary data.</text>
</comment>
<dbReference type="CDD" id="cd09009">
    <property type="entry name" value="PNP-EcPNPII_like"/>
    <property type="match status" value="1"/>
</dbReference>
<keyword evidence="9" id="KW-1185">Reference proteome</keyword>
<evidence type="ECO:0000256" key="3">
    <source>
        <dbReference type="ARBA" id="ARBA00011886"/>
    </source>
</evidence>
<dbReference type="InterPro" id="IPR011268">
    <property type="entry name" value="Purine_phosphorylase"/>
</dbReference>
<evidence type="ECO:0000256" key="2">
    <source>
        <dbReference type="ARBA" id="ARBA00006751"/>
    </source>
</evidence>
<evidence type="ECO:0000256" key="5">
    <source>
        <dbReference type="ARBA" id="ARBA00022679"/>
    </source>
</evidence>
<dbReference type="Proteomes" id="UP001162131">
    <property type="component" value="Unassembled WGS sequence"/>
</dbReference>
<dbReference type="InterPro" id="IPR000845">
    <property type="entry name" value="Nucleoside_phosphorylase_d"/>
</dbReference>
<gene>
    <name evidence="8" type="ORF">BSTOLATCC_MIC23507</name>
</gene>
<dbReference type="AlphaFoldDB" id="A0AAU9J1Q0"/>
<comment type="similarity">
    <text evidence="2">Belongs to the PNP/MTAP phosphorylase family.</text>
</comment>
<dbReference type="Gene3D" id="3.40.50.1580">
    <property type="entry name" value="Nucleoside phosphorylase domain"/>
    <property type="match status" value="2"/>
</dbReference>
<keyword evidence="5" id="KW-0808">Transferase</keyword>
<proteinExistence type="inferred from homology"/>
<evidence type="ECO:0000256" key="1">
    <source>
        <dbReference type="ARBA" id="ARBA00005058"/>
    </source>
</evidence>
<accession>A0AAU9J1Q0</accession>
<dbReference type="SUPFAM" id="SSF53167">
    <property type="entry name" value="Purine and uridine phosphorylases"/>
    <property type="match status" value="3"/>
</dbReference>
<evidence type="ECO:0000259" key="7">
    <source>
        <dbReference type="Pfam" id="PF01048"/>
    </source>
</evidence>
<dbReference type="EC" id="2.4.2.1" evidence="3"/>
<evidence type="ECO:0000313" key="8">
    <source>
        <dbReference type="EMBL" id="CAG9319299.1"/>
    </source>
</evidence>
<name>A0AAU9J1Q0_9CILI</name>
<keyword evidence="4" id="KW-0328">Glycosyltransferase</keyword>
<protein>
    <recommendedName>
        <fullName evidence="3">purine-nucleoside phosphorylase</fullName>
        <ecNumber evidence="3">2.4.2.1</ecNumber>
    </recommendedName>
    <alternativeName>
        <fullName evidence="6">Inosine-guanosine phosphorylase</fullName>
    </alternativeName>
</protein>
<evidence type="ECO:0000313" key="9">
    <source>
        <dbReference type="Proteomes" id="UP001162131"/>
    </source>
</evidence>
<dbReference type="Pfam" id="PF01048">
    <property type="entry name" value="PNP_UDP_1"/>
    <property type="match status" value="1"/>
</dbReference>
<reference evidence="8" key="1">
    <citation type="submission" date="2021-09" db="EMBL/GenBank/DDBJ databases">
        <authorList>
            <consortium name="AG Swart"/>
            <person name="Singh M."/>
            <person name="Singh A."/>
            <person name="Seah K."/>
            <person name="Emmerich C."/>
        </authorList>
    </citation>
    <scope>NUCLEOTIDE SEQUENCE</scope>
    <source>
        <strain evidence="8">ATCC30299</strain>
    </source>
</reference>
<dbReference type="GO" id="GO:0009116">
    <property type="term" value="P:nucleoside metabolic process"/>
    <property type="evidence" value="ECO:0007669"/>
    <property type="project" value="InterPro"/>
</dbReference>